<evidence type="ECO:0000256" key="2">
    <source>
        <dbReference type="ARBA" id="ARBA00022448"/>
    </source>
</evidence>
<accession>A0AAD9ZAD9</accession>
<feature type="transmembrane region" description="Helical" evidence="6">
    <location>
        <begin position="380"/>
        <end position="399"/>
    </location>
</feature>
<organism evidence="7 8">
    <name type="scientific">Lepraria neglecta</name>
    <dbReference type="NCBI Taxonomy" id="209136"/>
    <lineage>
        <taxon>Eukaryota</taxon>
        <taxon>Fungi</taxon>
        <taxon>Dikarya</taxon>
        <taxon>Ascomycota</taxon>
        <taxon>Pezizomycotina</taxon>
        <taxon>Lecanoromycetes</taxon>
        <taxon>OSLEUM clade</taxon>
        <taxon>Lecanoromycetidae</taxon>
        <taxon>Lecanorales</taxon>
        <taxon>Lecanorineae</taxon>
        <taxon>Stereocaulaceae</taxon>
        <taxon>Lepraria</taxon>
    </lineage>
</organism>
<evidence type="ECO:0008006" key="9">
    <source>
        <dbReference type="Google" id="ProtNLM"/>
    </source>
</evidence>
<dbReference type="InterPro" id="IPR002293">
    <property type="entry name" value="AA/rel_permease1"/>
</dbReference>
<evidence type="ECO:0000256" key="1">
    <source>
        <dbReference type="ARBA" id="ARBA00004141"/>
    </source>
</evidence>
<gene>
    <name evidence="7" type="ORF">OEA41_005724</name>
</gene>
<proteinExistence type="predicted"/>
<name>A0AAD9ZAD9_9LECA</name>
<dbReference type="EMBL" id="JASNWA010000007">
    <property type="protein sequence ID" value="KAK3172403.1"/>
    <property type="molecule type" value="Genomic_DNA"/>
</dbReference>
<dbReference type="AlphaFoldDB" id="A0AAD9ZAD9"/>
<feature type="transmembrane region" description="Helical" evidence="6">
    <location>
        <begin position="200"/>
        <end position="220"/>
    </location>
</feature>
<dbReference type="Proteomes" id="UP001276659">
    <property type="component" value="Unassembled WGS sequence"/>
</dbReference>
<evidence type="ECO:0000313" key="7">
    <source>
        <dbReference type="EMBL" id="KAK3172403.1"/>
    </source>
</evidence>
<comment type="caution">
    <text evidence="7">The sequence shown here is derived from an EMBL/GenBank/DDBJ whole genome shotgun (WGS) entry which is preliminary data.</text>
</comment>
<dbReference type="Gene3D" id="1.20.1740.10">
    <property type="entry name" value="Amino acid/polyamine transporter I"/>
    <property type="match status" value="1"/>
</dbReference>
<dbReference type="PANTHER" id="PTHR45649">
    <property type="entry name" value="AMINO-ACID PERMEASE BAT1"/>
    <property type="match status" value="1"/>
</dbReference>
<dbReference type="GO" id="GO:0022857">
    <property type="term" value="F:transmembrane transporter activity"/>
    <property type="evidence" value="ECO:0007669"/>
    <property type="project" value="InterPro"/>
</dbReference>
<evidence type="ECO:0000256" key="3">
    <source>
        <dbReference type="ARBA" id="ARBA00022692"/>
    </source>
</evidence>
<keyword evidence="8" id="KW-1185">Reference proteome</keyword>
<keyword evidence="5 6" id="KW-0472">Membrane</keyword>
<protein>
    <recommendedName>
        <fullName evidence="9">Amino acid transporter</fullName>
    </recommendedName>
</protein>
<feature type="transmembrane region" description="Helical" evidence="6">
    <location>
        <begin position="411"/>
        <end position="430"/>
    </location>
</feature>
<evidence type="ECO:0000256" key="6">
    <source>
        <dbReference type="SAM" id="Phobius"/>
    </source>
</evidence>
<feature type="transmembrane region" description="Helical" evidence="6">
    <location>
        <begin position="240"/>
        <end position="263"/>
    </location>
</feature>
<keyword evidence="3 6" id="KW-0812">Transmembrane</keyword>
<dbReference type="PANTHER" id="PTHR45649:SF1">
    <property type="entry name" value="TRANSPORTER, PUTATIVE (EUROFUNG)-RELATED"/>
    <property type="match status" value="1"/>
</dbReference>
<dbReference type="GO" id="GO:0016020">
    <property type="term" value="C:membrane"/>
    <property type="evidence" value="ECO:0007669"/>
    <property type="project" value="UniProtKB-SubCell"/>
</dbReference>
<feature type="transmembrane region" description="Helical" evidence="6">
    <location>
        <begin position="97"/>
        <end position="117"/>
    </location>
</feature>
<evidence type="ECO:0000256" key="4">
    <source>
        <dbReference type="ARBA" id="ARBA00022989"/>
    </source>
</evidence>
<comment type="subcellular location">
    <subcellularLocation>
        <location evidence="1">Membrane</location>
        <topology evidence="1">Multi-pass membrane protein</topology>
    </subcellularLocation>
</comment>
<evidence type="ECO:0000256" key="5">
    <source>
        <dbReference type="ARBA" id="ARBA00023136"/>
    </source>
</evidence>
<dbReference type="PIRSF" id="PIRSF006060">
    <property type="entry name" value="AA_transporter"/>
    <property type="match status" value="1"/>
</dbReference>
<feature type="transmembrane region" description="Helical" evidence="6">
    <location>
        <begin position="123"/>
        <end position="141"/>
    </location>
</feature>
<keyword evidence="2" id="KW-0813">Transport</keyword>
<keyword evidence="4 6" id="KW-1133">Transmembrane helix</keyword>
<evidence type="ECO:0000313" key="8">
    <source>
        <dbReference type="Proteomes" id="UP001276659"/>
    </source>
</evidence>
<feature type="transmembrane region" description="Helical" evidence="6">
    <location>
        <begin position="322"/>
        <end position="342"/>
    </location>
</feature>
<reference evidence="7" key="1">
    <citation type="submission" date="2022-11" db="EMBL/GenBank/DDBJ databases">
        <title>Chromosomal genome sequence assembly and mating type (MAT) locus characterization of the leprose asexual lichenized fungus Lepraria neglecta (Nyl.) Erichsen.</title>
        <authorList>
            <person name="Allen J.L."/>
            <person name="Pfeffer B."/>
        </authorList>
    </citation>
    <scope>NUCLEOTIDE SEQUENCE</scope>
    <source>
        <strain evidence="7">Allen 5258</strain>
    </source>
</reference>
<dbReference type="Pfam" id="PF13520">
    <property type="entry name" value="AA_permease_2"/>
    <property type="match status" value="1"/>
</dbReference>
<sequence length="446" mass="48459">MAELSSMYLEPFRHLIFLRSCCLHTCRAPTSGGQYHWVSMLAPRSSRKFLSFLTGWLTATGWQASVASGGYLSGTLIQGMIVLNHPQYNPQRWQGTLLLWAVILVAVFINTVISSLLPMLEGLILIIHVLGFFAIMIPLVYTSTHGSASTVFTSFVNDGGWSSQGLSFWVGIIGNMSEEIQNASTIVPYSLLASITLNGFLGFGMLLAVLFCLGDLQAALDSPTGYPFMEIFLQATHSAAGSSVMITIVTVLQICATIACLAGSSRMTWSFARDHGLPGWRILSKVSPRTSIPTASVAFTTTIACLLSLINIGSTDAFNDVISLTVGALYFSYLICSVLLLWRRCTGGIAPSYNALPPPERNGGVQLAWGPWRIPGWPGIAVNVCGIVYMLVILFFSFWPATTPPTAATMNYSVVVLGSVVIFCVVYYMTKAHRMYKGPLVERRGL</sequence>
<feature type="transmembrane region" description="Helical" evidence="6">
    <location>
        <begin position="291"/>
        <end position="310"/>
    </location>
</feature>